<dbReference type="Pfam" id="PF20108">
    <property type="entry name" value="DUF6498"/>
    <property type="match status" value="1"/>
</dbReference>
<keyword evidence="2" id="KW-0472">Membrane</keyword>
<feature type="transmembrane region" description="Helical" evidence="2">
    <location>
        <begin position="48"/>
        <end position="67"/>
    </location>
</feature>
<proteinExistence type="predicted"/>
<evidence type="ECO:0000256" key="1">
    <source>
        <dbReference type="SAM" id="MobiDB-lite"/>
    </source>
</evidence>
<accession>A0A179V4N1</accession>
<evidence type="ECO:0000313" key="3">
    <source>
        <dbReference type="EMBL" id="OAT66664.1"/>
    </source>
</evidence>
<protein>
    <submittedName>
        <fullName evidence="3">Uncharacterized protein</fullName>
    </submittedName>
</protein>
<gene>
    <name evidence="3" type="ORF">AWB85_18400</name>
</gene>
<keyword evidence="2" id="KW-1133">Transmembrane helix</keyword>
<evidence type="ECO:0000256" key="2">
    <source>
        <dbReference type="SAM" id="Phobius"/>
    </source>
</evidence>
<name>A0A179V4N1_9MYCO</name>
<dbReference type="RefSeq" id="WP_064633774.1">
    <property type="nucleotide sequence ID" value="NZ_LQYE01000032.1"/>
</dbReference>
<feature type="transmembrane region" description="Helical" evidence="2">
    <location>
        <begin position="174"/>
        <end position="193"/>
    </location>
</feature>
<dbReference type="EMBL" id="LQYE01000032">
    <property type="protein sequence ID" value="OAT66664.1"/>
    <property type="molecule type" value="Genomic_DNA"/>
</dbReference>
<dbReference type="InterPro" id="IPR045466">
    <property type="entry name" value="DUF6498"/>
</dbReference>
<dbReference type="Proteomes" id="UP000186919">
    <property type="component" value="Unassembled WGS sequence"/>
</dbReference>
<sequence length="272" mass="30595">MISQDWVPGREAPGTLNRILHLATMIVVNAIPLTGWFIGGWTAGTTLAVYWFETVAASLFVALRALLHKRWNPRRGHFRYAAPGPDRRNTRTPFVTGFLFTTLVFSAAHGFFLAVIVLLLTHNGKAELIGIDWRSVGFGCLQVLIALAADFLVDLPSLRRWTFWQLEVLASRGFLRVAVVHLTLIFGMFAVAVTDAPSALFSVFVALKTMYSLSTTFPQWEPATPPRWLSAAMNRIPSARPGLTFDQQWAKDRRDEAARRKKNDEPWTEAKR</sequence>
<keyword evidence="2" id="KW-0812">Transmembrane</keyword>
<feature type="region of interest" description="Disordered" evidence="1">
    <location>
        <begin position="239"/>
        <end position="272"/>
    </location>
</feature>
<feature type="transmembrane region" description="Helical" evidence="2">
    <location>
        <begin position="20"/>
        <end position="42"/>
    </location>
</feature>
<comment type="caution">
    <text evidence="3">The sequence shown here is derived from an EMBL/GenBank/DDBJ whole genome shotgun (WGS) entry which is preliminary data.</text>
</comment>
<feature type="transmembrane region" description="Helical" evidence="2">
    <location>
        <begin position="97"/>
        <end position="121"/>
    </location>
</feature>
<feature type="transmembrane region" description="Helical" evidence="2">
    <location>
        <begin position="133"/>
        <end position="153"/>
    </location>
</feature>
<evidence type="ECO:0000313" key="4">
    <source>
        <dbReference type="Proteomes" id="UP000186919"/>
    </source>
</evidence>
<organism evidence="3 4">
    <name type="scientific">Mycobacteroides immunogenum</name>
    <dbReference type="NCBI Taxonomy" id="83262"/>
    <lineage>
        <taxon>Bacteria</taxon>
        <taxon>Bacillati</taxon>
        <taxon>Actinomycetota</taxon>
        <taxon>Actinomycetes</taxon>
        <taxon>Mycobacteriales</taxon>
        <taxon>Mycobacteriaceae</taxon>
        <taxon>Mycobacteroides</taxon>
    </lineage>
</organism>
<reference evidence="3 4" key="1">
    <citation type="submission" date="2016-01" db="EMBL/GenBank/DDBJ databases">
        <title>Mycobacterium immunogenum strain CD11_6 genome sequencing and assembly.</title>
        <authorList>
            <person name="Kaur G."/>
            <person name="Nair G.R."/>
            <person name="Mayilraj S."/>
        </authorList>
    </citation>
    <scope>NUCLEOTIDE SEQUENCE [LARGE SCALE GENOMIC DNA]</scope>
    <source>
        <strain evidence="3 4">CD11-6</strain>
    </source>
</reference>
<feature type="compositionally biased region" description="Basic and acidic residues" evidence="1">
    <location>
        <begin position="249"/>
        <end position="272"/>
    </location>
</feature>
<dbReference type="AlphaFoldDB" id="A0A179V4N1"/>